<feature type="binding site" evidence="14">
    <location>
        <position position="201"/>
    </location>
    <ligand>
        <name>substrate</name>
    </ligand>
</feature>
<feature type="binding site" evidence="14">
    <location>
        <position position="171"/>
    </location>
    <ligand>
        <name>NADP(+)</name>
        <dbReference type="ChEBI" id="CHEBI:58349"/>
    </ligand>
</feature>
<feature type="binding site" evidence="14">
    <location>
        <position position="221"/>
    </location>
    <ligand>
        <name>NADP(+)</name>
        <dbReference type="ChEBI" id="CHEBI:58349"/>
    </ligand>
</feature>
<comment type="similarity">
    <text evidence="5 12">In the C-terminal section; belongs to the HTP reductase family.</text>
</comment>
<keyword evidence="10 12" id="KW-0560">Oxidoreductase</keyword>
<feature type="domain" description="CMP/dCMP-type deaminase" evidence="16">
    <location>
        <begin position="14"/>
        <end position="139"/>
    </location>
</feature>
<feature type="binding site" evidence="14">
    <location>
        <begin position="316"/>
        <end position="322"/>
    </location>
    <ligand>
        <name>NADP(+)</name>
        <dbReference type="ChEBI" id="CHEBI:58349"/>
    </ligand>
</feature>
<evidence type="ECO:0000256" key="15">
    <source>
        <dbReference type="PIRSR" id="PIRSR006769-3"/>
    </source>
</evidence>
<evidence type="ECO:0000256" key="1">
    <source>
        <dbReference type="ARBA" id="ARBA00002151"/>
    </source>
</evidence>
<feature type="binding site" evidence="15">
    <location>
        <position position="101"/>
    </location>
    <ligand>
        <name>Zn(2+)</name>
        <dbReference type="ChEBI" id="CHEBI:29105"/>
        <note>catalytic</note>
    </ligand>
</feature>
<evidence type="ECO:0000256" key="7">
    <source>
        <dbReference type="ARBA" id="ARBA00022723"/>
    </source>
</evidence>
<evidence type="ECO:0000313" key="18">
    <source>
        <dbReference type="Proteomes" id="UP000476332"/>
    </source>
</evidence>
<dbReference type="Proteomes" id="UP000476332">
    <property type="component" value="Unassembled WGS sequence"/>
</dbReference>
<dbReference type="PIRSF" id="PIRSF006769">
    <property type="entry name" value="RibD"/>
    <property type="match status" value="1"/>
</dbReference>
<dbReference type="RefSeq" id="WP_163043682.1">
    <property type="nucleotide sequence ID" value="NZ_JAAAMJ010000005.1"/>
</dbReference>
<dbReference type="EC" id="1.1.1.193" evidence="12"/>
<evidence type="ECO:0000256" key="9">
    <source>
        <dbReference type="ARBA" id="ARBA00022857"/>
    </source>
</evidence>
<evidence type="ECO:0000256" key="3">
    <source>
        <dbReference type="ARBA" id="ARBA00004910"/>
    </source>
</evidence>
<evidence type="ECO:0000256" key="5">
    <source>
        <dbReference type="ARBA" id="ARBA00007417"/>
    </source>
</evidence>
<dbReference type="SUPFAM" id="SSF53597">
    <property type="entry name" value="Dihydrofolate reductase-like"/>
    <property type="match status" value="1"/>
</dbReference>
<feature type="binding site" evidence="14">
    <location>
        <position position="213"/>
    </location>
    <ligand>
        <name>NADP(+)</name>
        <dbReference type="ChEBI" id="CHEBI:58349"/>
    </ligand>
</feature>
<reference evidence="17 18" key="1">
    <citation type="submission" date="2020-01" db="EMBL/GenBank/DDBJ databases">
        <title>Genomes of bacteria type strains.</title>
        <authorList>
            <person name="Chen J."/>
            <person name="Zhu S."/>
            <person name="Chen J."/>
        </authorList>
    </citation>
    <scope>NUCLEOTIDE SEQUENCE [LARGE SCALE GENOMIC DNA]</scope>
    <source>
        <strain evidence="17 18">KCTC 52919</strain>
    </source>
</reference>
<dbReference type="GO" id="GO:0008703">
    <property type="term" value="F:5-amino-6-(5-phosphoribosylamino)uracil reductase activity"/>
    <property type="evidence" value="ECO:0007669"/>
    <property type="project" value="UniProtKB-EC"/>
</dbReference>
<dbReference type="PROSITE" id="PS51747">
    <property type="entry name" value="CYT_DCMP_DEAMINASES_2"/>
    <property type="match status" value="1"/>
</dbReference>
<dbReference type="AlphaFoldDB" id="A0A6L9MGJ8"/>
<comment type="caution">
    <text evidence="17">The sequence shown here is derived from an EMBL/GenBank/DDBJ whole genome shotgun (WGS) entry which is preliminary data.</text>
</comment>
<dbReference type="InterPro" id="IPR016193">
    <property type="entry name" value="Cytidine_deaminase-like"/>
</dbReference>
<evidence type="ECO:0000259" key="16">
    <source>
        <dbReference type="PROSITE" id="PS51747"/>
    </source>
</evidence>
<organism evidence="17 18">
    <name type="scientific">Aurantimonas aggregata</name>
    <dbReference type="NCBI Taxonomy" id="2047720"/>
    <lineage>
        <taxon>Bacteria</taxon>
        <taxon>Pseudomonadati</taxon>
        <taxon>Pseudomonadota</taxon>
        <taxon>Alphaproteobacteria</taxon>
        <taxon>Hyphomicrobiales</taxon>
        <taxon>Aurantimonadaceae</taxon>
        <taxon>Aurantimonas</taxon>
    </lineage>
</organism>
<evidence type="ECO:0000256" key="14">
    <source>
        <dbReference type="PIRSR" id="PIRSR006769-2"/>
    </source>
</evidence>
<comment type="pathway">
    <text evidence="2 12">Cofactor biosynthesis; riboflavin biosynthesis; 5-amino-6-(D-ribitylamino)uracil from GTP: step 2/4.</text>
</comment>
<dbReference type="NCBIfam" id="TIGR00326">
    <property type="entry name" value="eubact_ribD"/>
    <property type="match status" value="1"/>
</dbReference>
<name>A0A6L9MGJ8_9HYPH</name>
<feature type="binding site" evidence="15">
    <location>
        <position position="92"/>
    </location>
    <ligand>
        <name>Zn(2+)</name>
        <dbReference type="ChEBI" id="CHEBI:29105"/>
        <note>catalytic</note>
    </ligand>
</feature>
<dbReference type="GO" id="GO:0009231">
    <property type="term" value="P:riboflavin biosynthetic process"/>
    <property type="evidence" value="ECO:0007669"/>
    <property type="project" value="UniProtKB-UniPathway"/>
</dbReference>
<dbReference type="Pfam" id="PF00383">
    <property type="entry name" value="dCMP_cyt_deam_1"/>
    <property type="match status" value="1"/>
</dbReference>
<accession>A0A6L9MGJ8</accession>
<gene>
    <name evidence="17" type="primary">ribD</name>
    <name evidence="17" type="ORF">GTW51_09510</name>
</gene>
<evidence type="ECO:0000256" key="4">
    <source>
        <dbReference type="ARBA" id="ARBA00005259"/>
    </source>
</evidence>
<dbReference type="Pfam" id="PF01872">
    <property type="entry name" value="RibD_C"/>
    <property type="match status" value="1"/>
</dbReference>
<dbReference type="PANTHER" id="PTHR38011">
    <property type="entry name" value="DIHYDROFOLATE REDUCTASE FAMILY PROTEIN (AFU_ORTHOLOGUE AFUA_8G06820)"/>
    <property type="match status" value="1"/>
</dbReference>
<comment type="catalytic activity">
    <reaction evidence="12">
        <text>2,5-diamino-6-hydroxy-4-(5-phosphoribosylamino)-pyrimidine + H2O + H(+) = 5-amino-6-(5-phospho-D-ribosylamino)uracil + NH4(+)</text>
        <dbReference type="Rhea" id="RHEA:21868"/>
        <dbReference type="ChEBI" id="CHEBI:15377"/>
        <dbReference type="ChEBI" id="CHEBI:15378"/>
        <dbReference type="ChEBI" id="CHEBI:28938"/>
        <dbReference type="ChEBI" id="CHEBI:58453"/>
        <dbReference type="ChEBI" id="CHEBI:58614"/>
        <dbReference type="EC" id="3.5.4.26"/>
    </reaction>
</comment>
<dbReference type="CDD" id="cd01284">
    <property type="entry name" value="Riboflavin_deaminase-reductase"/>
    <property type="match status" value="1"/>
</dbReference>
<comment type="function">
    <text evidence="1 12">Converts 2,5-diamino-6-(ribosylamino)-4(3h)-pyrimidinone 5'-phosphate into 5-amino-6-(ribosylamino)-2,4(1h,3h)-pyrimidinedione 5'-phosphate.</text>
</comment>
<evidence type="ECO:0000256" key="11">
    <source>
        <dbReference type="ARBA" id="ARBA00023268"/>
    </source>
</evidence>
<dbReference type="GO" id="GO:0008835">
    <property type="term" value="F:diaminohydroxyphosphoribosylaminopyrimidine deaminase activity"/>
    <property type="evidence" value="ECO:0007669"/>
    <property type="project" value="UniProtKB-EC"/>
</dbReference>
<feature type="binding site" evidence="14">
    <location>
        <position position="314"/>
    </location>
    <ligand>
        <name>substrate</name>
    </ligand>
</feature>
<feature type="binding site" evidence="15">
    <location>
        <position position="67"/>
    </location>
    <ligand>
        <name>Zn(2+)</name>
        <dbReference type="ChEBI" id="CHEBI:29105"/>
        <note>catalytic</note>
    </ligand>
</feature>
<feature type="active site" description="Proton donor" evidence="13">
    <location>
        <position position="69"/>
    </location>
</feature>
<evidence type="ECO:0000256" key="8">
    <source>
        <dbReference type="ARBA" id="ARBA00022833"/>
    </source>
</evidence>
<keyword evidence="12 17" id="KW-0378">Hydrolase</keyword>
<dbReference type="PANTHER" id="PTHR38011:SF7">
    <property type="entry name" value="2,5-DIAMINO-6-RIBOSYLAMINO-4(3H)-PYRIMIDINONE 5'-PHOSPHATE REDUCTASE"/>
    <property type="match status" value="1"/>
</dbReference>
<sequence>MTAVSKEMIPAATETDRRFMAAAIRFAMRNAGRTATNPSVATLIVRDDGAGPVVVGRGVTALGGRPHAETVALAEAGDRARGATAYVTLEPCAHHGRTPPCAEALVTAGVARVVSAAADPDPRVDGKGHAILRAAGLSVTPRVMAEEAAETMSGYLNRHRRNRPEVTLKLAVSRDGKIGIRGGGQVKITGPVADAQTHLVRARHDAILVGSGTLLEDDPRLDCRLPGLGDRSPTRIVLDPRLRTEPDRALARTAGDTPTLIATFVDADPARRAALVACGVAFLSCETDPDTGRIALPEMLEDLGAVGMSSILVEGGAETGASFLDSDLVDRLILVEGDTEVGPNGVAAPIVPSIAGQRFRPVRSYRFGPDRWFEYVRRDD</sequence>
<dbReference type="GO" id="GO:0008270">
    <property type="term" value="F:zinc ion binding"/>
    <property type="evidence" value="ECO:0007669"/>
    <property type="project" value="InterPro"/>
</dbReference>
<keyword evidence="11" id="KW-0511">Multifunctional enzyme</keyword>
<dbReference type="EC" id="3.5.4.26" evidence="12"/>
<keyword evidence="18" id="KW-1185">Reference proteome</keyword>
<dbReference type="InterPro" id="IPR050765">
    <property type="entry name" value="Riboflavin_Biosynth_HTPR"/>
</dbReference>
<evidence type="ECO:0000256" key="2">
    <source>
        <dbReference type="ARBA" id="ARBA00004882"/>
    </source>
</evidence>
<dbReference type="PROSITE" id="PS00903">
    <property type="entry name" value="CYT_DCMP_DEAMINASES_1"/>
    <property type="match status" value="1"/>
</dbReference>
<evidence type="ECO:0000313" key="17">
    <source>
        <dbReference type="EMBL" id="NDV86939.1"/>
    </source>
</evidence>
<dbReference type="SUPFAM" id="SSF53927">
    <property type="entry name" value="Cytidine deaminase-like"/>
    <property type="match status" value="1"/>
</dbReference>
<dbReference type="Gene3D" id="3.40.430.10">
    <property type="entry name" value="Dihydrofolate Reductase, subunit A"/>
    <property type="match status" value="1"/>
</dbReference>
<comment type="similarity">
    <text evidence="4 12">In the N-terminal section; belongs to the cytidine and deoxycytidylate deaminase family.</text>
</comment>
<proteinExistence type="inferred from homology"/>
<dbReference type="EMBL" id="JAAAMJ010000005">
    <property type="protein sequence ID" value="NDV86939.1"/>
    <property type="molecule type" value="Genomic_DNA"/>
</dbReference>
<dbReference type="InterPro" id="IPR004794">
    <property type="entry name" value="Eubact_RibD"/>
</dbReference>
<protein>
    <recommendedName>
        <fullName evidence="12">Riboflavin biosynthesis protein RibD</fullName>
    </recommendedName>
    <domain>
        <recommendedName>
            <fullName evidence="12">Diaminohydroxyphosphoribosylaminopyrimidine deaminase</fullName>
            <shortName evidence="12">DRAP deaminase</shortName>
            <ecNumber evidence="12">3.5.4.26</ecNumber>
        </recommendedName>
        <alternativeName>
            <fullName evidence="12">Riboflavin-specific deaminase</fullName>
        </alternativeName>
    </domain>
    <domain>
        <recommendedName>
            <fullName evidence="12">5-amino-6-(5-phosphoribosylamino)uracil reductase</fullName>
            <ecNumber evidence="12">1.1.1.193</ecNumber>
        </recommendedName>
        <alternativeName>
            <fullName evidence="12">HTP reductase</fullName>
        </alternativeName>
    </domain>
</protein>
<dbReference type="InterPro" id="IPR002734">
    <property type="entry name" value="RibDG_C"/>
</dbReference>
<dbReference type="Gene3D" id="3.40.140.10">
    <property type="entry name" value="Cytidine Deaminase, domain 2"/>
    <property type="match status" value="1"/>
</dbReference>
<keyword evidence="8 12" id="KW-0862">Zinc</keyword>
<dbReference type="InterPro" id="IPR024072">
    <property type="entry name" value="DHFR-like_dom_sf"/>
</dbReference>
<dbReference type="InterPro" id="IPR002125">
    <property type="entry name" value="CMP_dCMP_dom"/>
</dbReference>
<comment type="pathway">
    <text evidence="3 12">Cofactor biosynthesis; riboflavin biosynthesis; 5-amino-6-(D-ribitylamino)uracil from GTP: step 3/4.</text>
</comment>
<evidence type="ECO:0000256" key="12">
    <source>
        <dbReference type="PIRNR" id="PIRNR006769"/>
    </source>
</evidence>
<dbReference type="UniPathway" id="UPA00275">
    <property type="reaction ID" value="UER00401"/>
</dbReference>
<feature type="binding site" evidence="14">
    <location>
        <position position="224"/>
    </location>
    <ligand>
        <name>substrate</name>
    </ligand>
</feature>
<evidence type="ECO:0000256" key="10">
    <source>
        <dbReference type="ARBA" id="ARBA00023002"/>
    </source>
</evidence>
<keyword evidence="7 12" id="KW-0479">Metal-binding</keyword>
<comment type="catalytic activity">
    <reaction evidence="12">
        <text>5-amino-6-(5-phospho-D-ribitylamino)uracil + NADP(+) = 5-amino-6-(5-phospho-D-ribosylamino)uracil + NADPH + H(+)</text>
        <dbReference type="Rhea" id="RHEA:17845"/>
        <dbReference type="ChEBI" id="CHEBI:15378"/>
        <dbReference type="ChEBI" id="CHEBI:57783"/>
        <dbReference type="ChEBI" id="CHEBI:58349"/>
        <dbReference type="ChEBI" id="CHEBI:58421"/>
        <dbReference type="ChEBI" id="CHEBI:58453"/>
        <dbReference type="EC" id="1.1.1.193"/>
    </reaction>
</comment>
<comment type="cofactor">
    <cofactor evidence="12 15">
        <name>Zn(2+)</name>
        <dbReference type="ChEBI" id="CHEBI:29105"/>
    </cofactor>
    <text evidence="12 15">Binds 1 zinc ion.</text>
</comment>
<keyword evidence="6 12" id="KW-0686">Riboflavin biosynthesis</keyword>
<dbReference type="InterPro" id="IPR016192">
    <property type="entry name" value="APOBEC/CMP_deaminase_Zn-bd"/>
</dbReference>
<evidence type="ECO:0000256" key="6">
    <source>
        <dbReference type="ARBA" id="ARBA00022619"/>
    </source>
</evidence>
<evidence type="ECO:0000256" key="13">
    <source>
        <dbReference type="PIRSR" id="PIRSR006769-1"/>
    </source>
</evidence>
<feature type="binding site" evidence="14">
    <location>
        <position position="217"/>
    </location>
    <ligand>
        <name>NADP(+)</name>
        <dbReference type="ChEBI" id="CHEBI:58349"/>
    </ligand>
</feature>
<keyword evidence="9 12" id="KW-0521">NADP</keyword>